<evidence type="ECO:0000256" key="1">
    <source>
        <dbReference type="ARBA" id="ARBA00022737"/>
    </source>
</evidence>
<dbReference type="EMBL" id="NEDP02001349">
    <property type="protein sequence ID" value="OWF53386.1"/>
    <property type="molecule type" value="Genomic_DNA"/>
</dbReference>
<keyword evidence="5" id="KW-1185">Reference proteome</keyword>
<dbReference type="Proteomes" id="UP000242188">
    <property type="component" value="Unassembled WGS sequence"/>
</dbReference>
<feature type="region of interest" description="Disordered" evidence="3">
    <location>
        <begin position="268"/>
        <end position="387"/>
    </location>
</feature>
<keyword evidence="2" id="KW-0040">ANK repeat</keyword>
<dbReference type="SMART" id="SM00248">
    <property type="entry name" value="ANK"/>
    <property type="match status" value="5"/>
</dbReference>
<keyword evidence="1" id="KW-0677">Repeat</keyword>
<name>A0A210QXD7_MIZYE</name>
<dbReference type="Gene3D" id="1.25.40.20">
    <property type="entry name" value="Ankyrin repeat-containing domain"/>
    <property type="match status" value="2"/>
</dbReference>
<comment type="caution">
    <text evidence="4">The sequence shown here is derived from an EMBL/GenBank/DDBJ whole genome shotgun (WGS) entry which is preliminary data.</text>
</comment>
<dbReference type="InterPro" id="IPR002110">
    <property type="entry name" value="Ankyrin_rpt"/>
</dbReference>
<dbReference type="PANTHER" id="PTHR24123">
    <property type="entry name" value="ANKYRIN REPEAT-CONTAINING"/>
    <property type="match status" value="1"/>
</dbReference>
<dbReference type="Pfam" id="PF00023">
    <property type="entry name" value="Ank"/>
    <property type="match status" value="1"/>
</dbReference>
<dbReference type="Pfam" id="PF12796">
    <property type="entry name" value="Ank_2"/>
    <property type="match status" value="1"/>
</dbReference>
<sequence length="509" mass="58778">MDPFSSNRYRYKSHSVDYPYEPQYKYQKSWLPILREIYTDRMDTHTDARLLFDAIKKGKYRLAKFILDASPSDLANSTDLKGKNPLTLCCQIKEQMQRSEMSLLFLEKGTDVNSQDDHGRTTMSYACETKCNDIVDILVRQNDVDPDLEDLKGNTPLIYGSIVGNDVATDLLTRNFRRLGLEIDHANKNGFTALLTAAKHGNISCARILAQQGQASLHVRDKVHGYSVQEWLKLGGYTLEDIVSEKKINQLKFKPKFVNALSITRLSIPNSYNTGDDTSDNDDHRGEVERYSGHRDERRSIHRQSSYREDRGSRRDNIDRRGSHREDRRGSPRDDRRGSPREDRRGSFRQEHRNSQREDKRSSFRDEKRESLRRLRKQQSTEKERKEMLSREIVDLIESNGNSGESTLIIDPSLPVSNSMLRRKSLMSVIDPTVLKNVIVLPPINKLQLDDSDPSDTDADNTEVDDYEQNTVQRKDFICARTDLVRNDDDDDDSETVYTSKEDDRAPIF</sequence>
<dbReference type="OrthoDB" id="5406014at2759"/>
<dbReference type="InterPro" id="IPR051165">
    <property type="entry name" value="Multifunctional_ANK_Repeat"/>
</dbReference>
<evidence type="ECO:0000256" key="2">
    <source>
        <dbReference type="ARBA" id="ARBA00023043"/>
    </source>
</evidence>
<dbReference type="AlphaFoldDB" id="A0A210QXD7"/>
<dbReference type="InterPro" id="IPR036770">
    <property type="entry name" value="Ankyrin_rpt-contain_sf"/>
</dbReference>
<dbReference type="STRING" id="6573.A0A210QXD7"/>
<dbReference type="PANTHER" id="PTHR24123:SF33">
    <property type="entry name" value="PROTEIN HOS4"/>
    <property type="match status" value="1"/>
</dbReference>
<evidence type="ECO:0000313" key="4">
    <source>
        <dbReference type="EMBL" id="OWF53386.1"/>
    </source>
</evidence>
<evidence type="ECO:0000256" key="3">
    <source>
        <dbReference type="SAM" id="MobiDB-lite"/>
    </source>
</evidence>
<dbReference type="SUPFAM" id="SSF48403">
    <property type="entry name" value="Ankyrin repeat"/>
    <property type="match status" value="1"/>
</dbReference>
<reference evidence="4 5" key="1">
    <citation type="journal article" date="2017" name="Nat. Ecol. Evol.">
        <title>Scallop genome provides insights into evolution of bilaterian karyotype and development.</title>
        <authorList>
            <person name="Wang S."/>
            <person name="Zhang J."/>
            <person name="Jiao W."/>
            <person name="Li J."/>
            <person name="Xun X."/>
            <person name="Sun Y."/>
            <person name="Guo X."/>
            <person name="Huan P."/>
            <person name="Dong B."/>
            <person name="Zhang L."/>
            <person name="Hu X."/>
            <person name="Sun X."/>
            <person name="Wang J."/>
            <person name="Zhao C."/>
            <person name="Wang Y."/>
            <person name="Wang D."/>
            <person name="Huang X."/>
            <person name="Wang R."/>
            <person name="Lv J."/>
            <person name="Li Y."/>
            <person name="Zhang Z."/>
            <person name="Liu B."/>
            <person name="Lu W."/>
            <person name="Hui Y."/>
            <person name="Liang J."/>
            <person name="Zhou Z."/>
            <person name="Hou R."/>
            <person name="Li X."/>
            <person name="Liu Y."/>
            <person name="Li H."/>
            <person name="Ning X."/>
            <person name="Lin Y."/>
            <person name="Zhao L."/>
            <person name="Xing Q."/>
            <person name="Dou J."/>
            <person name="Li Y."/>
            <person name="Mao J."/>
            <person name="Guo H."/>
            <person name="Dou H."/>
            <person name="Li T."/>
            <person name="Mu C."/>
            <person name="Jiang W."/>
            <person name="Fu Q."/>
            <person name="Fu X."/>
            <person name="Miao Y."/>
            <person name="Liu J."/>
            <person name="Yu Q."/>
            <person name="Li R."/>
            <person name="Liao H."/>
            <person name="Li X."/>
            <person name="Kong Y."/>
            <person name="Jiang Z."/>
            <person name="Chourrout D."/>
            <person name="Li R."/>
            <person name="Bao Z."/>
        </authorList>
    </citation>
    <scope>NUCLEOTIDE SEQUENCE [LARGE SCALE GENOMIC DNA]</scope>
    <source>
        <strain evidence="4 5">PY_sf001</strain>
    </source>
</reference>
<feature type="compositionally biased region" description="Basic and acidic residues" evidence="3">
    <location>
        <begin position="281"/>
        <end position="299"/>
    </location>
</feature>
<accession>A0A210QXD7</accession>
<feature type="compositionally biased region" description="Basic and acidic residues" evidence="3">
    <location>
        <begin position="306"/>
        <end position="387"/>
    </location>
</feature>
<feature type="compositionally biased region" description="Basic and acidic residues" evidence="3">
    <location>
        <begin position="500"/>
        <end position="509"/>
    </location>
</feature>
<gene>
    <name evidence="4" type="ORF">KP79_PYT10484</name>
</gene>
<protein>
    <submittedName>
        <fullName evidence="4">Lysoplasmalogenase-like protein TMEM86A</fullName>
    </submittedName>
</protein>
<organism evidence="4 5">
    <name type="scientific">Mizuhopecten yessoensis</name>
    <name type="common">Japanese scallop</name>
    <name type="synonym">Patinopecten yessoensis</name>
    <dbReference type="NCBI Taxonomy" id="6573"/>
    <lineage>
        <taxon>Eukaryota</taxon>
        <taxon>Metazoa</taxon>
        <taxon>Spiralia</taxon>
        <taxon>Lophotrochozoa</taxon>
        <taxon>Mollusca</taxon>
        <taxon>Bivalvia</taxon>
        <taxon>Autobranchia</taxon>
        <taxon>Pteriomorphia</taxon>
        <taxon>Pectinida</taxon>
        <taxon>Pectinoidea</taxon>
        <taxon>Pectinidae</taxon>
        <taxon>Mizuhopecten</taxon>
    </lineage>
</organism>
<proteinExistence type="predicted"/>
<evidence type="ECO:0000313" key="5">
    <source>
        <dbReference type="Proteomes" id="UP000242188"/>
    </source>
</evidence>
<feature type="region of interest" description="Disordered" evidence="3">
    <location>
        <begin position="485"/>
        <end position="509"/>
    </location>
</feature>